<feature type="region of interest" description="Disordered" evidence="3">
    <location>
        <begin position="1"/>
        <end position="123"/>
    </location>
</feature>
<proteinExistence type="inferred from homology"/>
<dbReference type="InterPro" id="IPR000167">
    <property type="entry name" value="Dehydrin"/>
</dbReference>
<reference evidence="4" key="1">
    <citation type="submission" date="2019-09" db="EMBL/GenBank/DDBJ databases">
        <title>Draft genome information of white flower Hibiscus syriacus.</title>
        <authorList>
            <person name="Kim Y.-M."/>
        </authorList>
    </citation>
    <scope>NUCLEOTIDE SEQUENCE [LARGE SCALE GENOMIC DNA]</scope>
    <source>
        <strain evidence="4">YM2019G1</strain>
    </source>
</reference>
<dbReference type="Pfam" id="PF00257">
    <property type="entry name" value="Dehydrin"/>
    <property type="match status" value="1"/>
</dbReference>
<gene>
    <name evidence="4" type="ORF">F3Y22_tig00117034pilonHSYRG00657</name>
</gene>
<dbReference type="EMBL" id="VEPZ02001782">
    <property type="protein sequence ID" value="KAE8655067.1"/>
    <property type="molecule type" value="Genomic_DNA"/>
</dbReference>
<protein>
    <submittedName>
        <fullName evidence="4">Late embryoproteinsis abundant protein D-11</fullName>
    </submittedName>
</protein>
<comment type="similarity">
    <text evidence="1 2">Belongs to the plant dehydrin family.</text>
</comment>
<evidence type="ECO:0000256" key="2">
    <source>
        <dbReference type="RuleBase" id="RU003995"/>
    </source>
</evidence>
<evidence type="ECO:0000256" key="3">
    <source>
        <dbReference type="SAM" id="MobiDB-lite"/>
    </source>
</evidence>
<dbReference type="InterPro" id="IPR030513">
    <property type="entry name" value="Dehydrin_CS"/>
</dbReference>
<dbReference type="PANTHER" id="PTHR33346:SF42">
    <property type="entry name" value="DEHYDRIN XERO 1"/>
    <property type="match status" value="1"/>
</dbReference>
<evidence type="ECO:0000313" key="5">
    <source>
        <dbReference type="Proteomes" id="UP000436088"/>
    </source>
</evidence>
<feature type="compositionally biased region" description="Basic and acidic residues" evidence="3">
    <location>
        <begin position="81"/>
        <end position="96"/>
    </location>
</feature>
<name>A0A6A2XEU4_HIBSY</name>
<accession>A0A6A2XEU4</accession>
<dbReference type="GO" id="GO:0009631">
    <property type="term" value="P:cold acclimation"/>
    <property type="evidence" value="ECO:0007669"/>
    <property type="project" value="TreeGrafter"/>
</dbReference>
<feature type="compositionally biased region" description="Polar residues" evidence="3">
    <location>
        <begin position="1"/>
        <end position="18"/>
    </location>
</feature>
<keyword evidence="5" id="KW-1185">Reference proteome</keyword>
<organism evidence="4 5">
    <name type="scientific">Hibiscus syriacus</name>
    <name type="common">Rose of Sharon</name>
    <dbReference type="NCBI Taxonomy" id="106335"/>
    <lineage>
        <taxon>Eukaryota</taxon>
        <taxon>Viridiplantae</taxon>
        <taxon>Streptophyta</taxon>
        <taxon>Embryophyta</taxon>
        <taxon>Tracheophyta</taxon>
        <taxon>Spermatophyta</taxon>
        <taxon>Magnoliopsida</taxon>
        <taxon>eudicotyledons</taxon>
        <taxon>Gunneridae</taxon>
        <taxon>Pentapetalae</taxon>
        <taxon>rosids</taxon>
        <taxon>malvids</taxon>
        <taxon>Malvales</taxon>
        <taxon>Malvaceae</taxon>
        <taxon>Malvoideae</taxon>
        <taxon>Hibiscus</taxon>
    </lineage>
</organism>
<dbReference type="GO" id="GO:0005829">
    <property type="term" value="C:cytosol"/>
    <property type="evidence" value="ECO:0007669"/>
    <property type="project" value="TreeGrafter"/>
</dbReference>
<dbReference type="PROSITE" id="PS00315">
    <property type="entry name" value="DEHYDRIN_1"/>
    <property type="match status" value="1"/>
</dbReference>
<dbReference type="Proteomes" id="UP000436088">
    <property type="component" value="Unassembled WGS sequence"/>
</dbReference>
<evidence type="ECO:0000256" key="1">
    <source>
        <dbReference type="ARBA" id="ARBA00008403"/>
    </source>
</evidence>
<evidence type="ECO:0000313" key="4">
    <source>
        <dbReference type="EMBL" id="KAE8655067.1"/>
    </source>
</evidence>
<dbReference type="AlphaFoldDB" id="A0A6A2XEU4"/>
<comment type="caution">
    <text evidence="4">The sequence shown here is derived from an EMBL/GenBank/DDBJ whole genome shotgun (WGS) entry which is preliminary data.</text>
</comment>
<dbReference type="GO" id="GO:0009737">
    <property type="term" value="P:response to abscisic acid"/>
    <property type="evidence" value="ECO:0007669"/>
    <property type="project" value="TreeGrafter"/>
</dbReference>
<dbReference type="GO" id="GO:0009414">
    <property type="term" value="P:response to water deprivation"/>
    <property type="evidence" value="ECO:0007669"/>
    <property type="project" value="UniProtKB-ARBA"/>
</dbReference>
<dbReference type="GO" id="GO:0046872">
    <property type="term" value="F:metal ion binding"/>
    <property type="evidence" value="ECO:0007669"/>
    <property type="project" value="UniProtKB-ARBA"/>
</dbReference>
<dbReference type="PROSITE" id="PS00823">
    <property type="entry name" value="DEHYDRIN_2"/>
    <property type="match status" value="1"/>
</dbReference>
<dbReference type="PANTHER" id="PTHR33346">
    <property type="entry name" value="DEHYDRIN XERO 2-RELATED"/>
    <property type="match status" value="1"/>
</dbReference>
<feature type="compositionally biased region" description="Polar residues" evidence="3">
    <location>
        <begin position="97"/>
        <end position="108"/>
    </location>
</feature>
<sequence length="123" mass="13039">MAHFQNQYSAPEVTQTDAFGNPVRQTDEYGNPIPAQETGRGIAGIGGHHQGKHHGLRRSGSCSSSSSSEDEGIGRKKKGVKDKLKEKLPGGAHKEQQYQAASATTPGQGPTYPHTTGEERGDG</sequence>